<dbReference type="OrthoDB" id="9798935at2"/>
<dbReference type="GO" id="GO:0009254">
    <property type="term" value="P:peptidoglycan turnover"/>
    <property type="evidence" value="ECO:0007669"/>
    <property type="project" value="InterPro"/>
</dbReference>
<dbReference type="Gene3D" id="2.40.40.10">
    <property type="entry name" value="RlpA-like domain"/>
    <property type="match status" value="1"/>
</dbReference>
<feature type="domain" description="G5" evidence="3">
    <location>
        <begin position="149"/>
        <end position="229"/>
    </location>
</feature>
<evidence type="ECO:0000313" key="5">
    <source>
        <dbReference type="Proteomes" id="UP000184476"/>
    </source>
</evidence>
<dbReference type="Pfam" id="PF06725">
    <property type="entry name" value="3D"/>
    <property type="match status" value="1"/>
</dbReference>
<dbReference type="Gene3D" id="2.20.230.10">
    <property type="entry name" value="Resuscitation-promoting factor rpfb"/>
    <property type="match status" value="1"/>
</dbReference>
<dbReference type="PROSITE" id="PS51257">
    <property type="entry name" value="PROKAR_LIPOPROTEIN"/>
    <property type="match status" value="1"/>
</dbReference>
<evidence type="ECO:0000256" key="1">
    <source>
        <dbReference type="ARBA" id="ARBA00022729"/>
    </source>
</evidence>
<dbReference type="InterPro" id="IPR036908">
    <property type="entry name" value="RlpA-like_sf"/>
</dbReference>
<dbReference type="SMART" id="SM01208">
    <property type="entry name" value="G5"/>
    <property type="match status" value="1"/>
</dbReference>
<sequence>MKNYLLRGLLLVLPLLIVVGCSSGTAKEQKQDGKLTIVQSDQEKPLIISQPKGTLAQILQKNGQNVTVLKKKYKPSIPWDQEVKAETPVKLQCNCQVNFVLSGKKVGTYQTTKQTVGGFLQEKKVKLTAWHELLTPVNQRITDGMTVTVDQYEQKVKKEISELPFEKKEEKDDNLEKGKKKVKTKGKKGKKVFEVVLNLKNGQLVSTGEKRLVKQIEPEPEVVLLGTKEKENGPPEGGQTMTVEATAYTHTGNPTATGVMPKRGTIAVDTKVIPLGTRLYIPGYGYGVAQDTGGAIKGHIIDLFMDSEEECQSWGRRTVKIKILD</sequence>
<name>A0A1M4V2T9_9BACL</name>
<keyword evidence="5" id="KW-1185">Reference proteome</keyword>
<dbReference type="InterPro" id="IPR051933">
    <property type="entry name" value="Resuscitation_pf_RpfB"/>
</dbReference>
<dbReference type="PROSITE" id="PS51109">
    <property type="entry name" value="G5"/>
    <property type="match status" value="1"/>
</dbReference>
<dbReference type="InterPro" id="IPR011098">
    <property type="entry name" value="G5_dom"/>
</dbReference>
<dbReference type="RefSeq" id="WP_073153306.1">
    <property type="nucleotide sequence ID" value="NZ_FQVL01000002.1"/>
</dbReference>
<evidence type="ECO:0000313" key="4">
    <source>
        <dbReference type="EMBL" id="SHE63249.1"/>
    </source>
</evidence>
<dbReference type="PANTHER" id="PTHR39160">
    <property type="entry name" value="CELL WALL-BINDING PROTEIN YOCH"/>
    <property type="match status" value="1"/>
</dbReference>
<evidence type="ECO:0000256" key="2">
    <source>
        <dbReference type="SAM" id="SignalP"/>
    </source>
</evidence>
<dbReference type="PANTHER" id="PTHR39160:SF4">
    <property type="entry name" value="RESUSCITATION-PROMOTING FACTOR RPFB"/>
    <property type="match status" value="1"/>
</dbReference>
<dbReference type="Proteomes" id="UP000184476">
    <property type="component" value="Unassembled WGS sequence"/>
</dbReference>
<dbReference type="CDD" id="cd22786">
    <property type="entry name" value="DPBB_YuiC-like"/>
    <property type="match status" value="1"/>
</dbReference>
<keyword evidence="1 2" id="KW-0732">Signal</keyword>
<feature type="signal peptide" evidence="2">
    <location>
        <begin position="1"/>
        <end position="26"/>
    </location>
</feature>
<gene>
    <name evidence="4" type="ORF">SAMN05444392_102140</name>
</gene>
<dbReference type="GO" id="GO:0019867">
    <property type="term" value="C:outer membrane"/>
    <property type="evidence" value="ECO:0007669"/>
    <property type="project" value="InterPro"/>
</dbReference>
<organism evidence="4 5">
    <name type="scientific">Seinonella peptonophila</name>
    <dbReference type="NCBI Taxonomy" id="112248"/>
    <lineage>
        <taxon>Bacteria</taxon>
        <taxon>Bacillati</taxon>
        <taxon>Bacillota</taxon>
        <taxon>Bacilli</taxon>
        <taxon>Bacillales</taxon>
        <taxon>Thermoactinomycetaceae</taxon>
        <taxon>Seinonella</taxon>
    </lineage>
</organism>
<evidence type="ECO:0000259" key="3">
    <source>
        <dbReference type="PROSITE" id="PS51109"/>
    </source>
</evidence>
<dbReference type="SUPFAM" id="SSF50685">
    <property type="entry name" value="Barwin-like endoglucanases"/>
    <property type="match status" value="1"/>
</dbReference>
<dbReference type="GO" id="GO:0004553">
    <property type="term" value="F:hydrolase activity, hydrolyzing O-glycosyl compounds"/>
    <property type="evidence" value="ECO:0007669"/>
    <property type="project" value="InterPro"/>
</dbReference>
<dbReference type="Pfam" id="PF07501">
    <property type="entry name" value="G5"/>
    <property type="match status" value="1"/>
</dbReference>
<proteinExistence type="predicted"/>
<accession>A0A1M4V2T9</accession>
<dbReference type="AlphaFoldDB" id="A0A1M4V2T9"/>
<dbReference type="STRING" id="112248.SAMN05444392_102140"/>
<reference evidence="4 5" key="1">
    <citation type="submission" date="2016-11" db="EMBL/GenBank/DDBJ databases">
        <authorList>
            <person name="Jaros S."/>
            <person name="Januszkiewicz K."/>
            <person name="Wedrychowicz H."/>
        </authorList>
    </citation>
    <scope>NUCLEOTIDE SEQUENCE [LARGE SCALE GENOMIC DNA]</scope>
    <source>
        <strain evidence="4 5">DSM 44666</strain>
    </source>
</reference>
<protein>
    <submittedName>
        <fullName evidence="4">3D (Asp-Asp-Asp) domain-containing protein</fullName>
    </submittedName>
</protein>
<dbReference type="InterPro" id="IPR010611">
    <property type="entry name" value="3D_dom"/>
</dbReference>
<dbReference type="EMBL" id="FQVL01000002">
    <property type="protein sequence ID" value="SHE63249.1"/>
    <property type="molecule type" value="Genomic_DNA"/>
</dbReference>
<feature type="chain" id="PRO_5012047538" evidence="2">
    <location>
        <begin position="27"/>
        <end position="325"/>
    </location>
</feature>